<dbReference type="OrthoDB" id="3598192at2759"/>
<gene>
    <name evidence="1" type="ORF">GcC1_132005</name>
</gene>
<dbReference type="EMBL" id="MCBR01013236">
    <property type="protein sequence ID" value="RKF64413.1"/>
    <property type="molecule type" value="Genomic_DNA"/>
</dbReference>
<evidence type="ECO:0000313" key="2">
    <source>
        <dbReference type="Proteomes" id="UP000285405"/>
    </source>
</evidence>
<organism evidence="1 2">
    <name type="scientific">Golovinomyces cichoracearum</name>
    <dbReference type="NCBI Taxonomy" id="62708"/>
    <lineage>
        <taxon>Eukaryota</taxon>
        <taxon>Fungi</taxon>
        <taxon>Dikarya</taxon>
        <taxon>Ascomycota</taxon>
        <taxon>Pezizomycotina</taxon>
        <taxon>Leotiomycetes</taxon>
        <taxon>Erysiphales</taxon>
        <taxon>Erysiphaceae</taxon>
        <taxon>Golovinomyces</taxon>
    </lineage>
</organism>
<sequence length="586" mass="66702">MGRRSSFHSRQYKNSLSLPPSLRASVTRSSNTLTADCTPILSVFTQTNDQKISWKLRSSSLDPKSTIQDTVNISTNSSISAEKKLISSLHTELITPLQTHLEHSVRSSWQKQKTSQSSLEPGKKEFISMPDVKGQVKNYSWIHSVPPVANKFSSIAIKNSKITFTSDLDSNELHFPFPKIHDSSANGICAGLVSHNQSEDFQEFRVRYETKEHNEDKKIQNHKPFLSLKTEKSIDFYEKNPKRYELRYEKLATIPLVAGKSSSYPQYQASHQSRTHPYKLKNANMNAFVKPPINCRTSSGHLSFCELTTVPKKEETLEDEQQSLIEPWESNHKKKSQSLTAENKLVRTKTDCVADIMCKNDNPRIRLGLRLMTDKRELIKACRVVGSETRLLTLRRHSLTGIKVKWIVVDNGLAVRGNMDCGKLVLRCFGESDGKVDFFTAEDISIFRFQRTVGSTRTATSFDGDNDNVYFSVRDGSWDCSARWEVSVSITKDQGIEKWLVTGDKLMKGLDIRWGDRVVGIVRDYGEHEVRFDSYSRTPFLISLLLIRAICLQYILQVFPNNNWCIITALAILFDEWKASRVGVLL</sequence>
<protein>
    <submittedName>
        <fullName evidence="1">Uncharacterized protein</fullName>
    </submittedName>
</protein>
<comment type="caution">
    <text evidence="1">The sequence shown here is derived from an EMBL/GenBank/DDBJ whole genome shotgun (WGS) entry which is preliminary data.</text>
</comment>
<proteinExistence type="predicted"/>
<dbReference type="AlphaFoldDB" id="A0A420I3Y2"/>
<name>A0A420I3Y2_9PEZI</name>
<reference evidence="1 2" key="1">
    <citation type="journal article" date="2018" name="BMC Genomics">
        <title>Comparative genome analyses reveal sequence features reflecting distinct modes of host-adaptation between dicot and monocot powdery mildew.</title>
        <authorList>
            <person name="Wu Y."/>
            <person name="Ma X."/>
            <person name="Pan Z."/>
            <person name="Kale S.D."/>
            <person name="Song Y."/>
            <person name="King H."/>
            <person name="Zhang Q."/>
            <person name="Presley C."/>
            <person name="Deng X."/>
            <person name="Wei C.I."/>
            <person name="Xiao S."/>
        </authorList>
    </citation>
    <scope>NUCLEOTIDE SEQUENCE [LARGE SCALE GENOMIC DNA]</scope>
    <source>
        <strain evidence="1">UCSC1</strain>
    </source>
</reference>
<evidence type="ECO:0000313" key="1">
    <source>
        <dbReference type="EMBL" id="RKF64413.1"/>
    </source>
</evidence>
<accession>A0A420I3Y2</accession>
<dbReference type="Proteomes" id="UP000285405">
    <property type="component" value="Unassembled WGS sequence"/>
</dbReference>